<dbReference type="PROSITE" id="PS51257">
    <property type="entry name" value="PROKAR_LIPOPROTEIN"/>
    <property type="match status" value="1"/>
</dbReference>
<accession>A0ABW4R3F9</accession>
<evidence type="ECO:0008006" key="4">
    <source>
        <dbReference type="Google" id="ProtNLM"/>
    </source>
</evidence>
<feature type="chain" id="PRO_5047502285" description="Argininosuccinate lyase" evidence="1">
    <location>
        <begin position="21"/>
        <end position="54"/>
    </location>
</feature>
<sequence length="54" mass="5107">MARKGLVLAAMLGLSILAGCGVDGAPLRPAPPPGVAAPGATVSGEAQIGVTGRL</sequence>
<evidence type="ECO:0000256" key="1">
    <source>
        <dbReference type="SAM" id="SignalP"/>
    </source>
</evidence>
<dbReference type="RefSeq" id="WP_379139313.1">
    <property type="nucleotide sequence ID" value="NZ_JBHUEN010000003.1"/>
</dbReference>
<proteinExistence type="predicted"/>
<organism evidence="2 3">
    <name type="scientific">Paracoccus pacificus</name>
    <dbReference type="NCBI Taxonomy" id="1463598"/>
    <lineage>
        <taxon>Bacteria</taxon>
        <taxon>Pseudomonadati</taxon>
        <taxon>Pseudomonadota</taxon>
        <taxon>Alphaproteobacteria</taxon>
        <taxon>Rhodobacterales</taxon>
        <taxon>Paracoccaceae</taxon>
        <taxon>Paracoccus</taxon>
    </lineage>
</organism>
<gene>
    <name evidence="2" type="ORF">ACFSCT_00400</name>
</gene>
<dbReference type="Proteomes" id="UP001597213">
    <property type="component" value="Unassembled WGS sequence"/>
</dbReference>
<feature type="signal peptide" evidence="1">
    <location>
        <begin position="1"/>
        <end position="20"/>
    </location>
</feature>
<name>A0ABW4R3F9_9RHOB</name>
<dbReference type="EMBL" id="JBHUEN010000003">
    <property type="protein sequence ID" value="MFD1880173.1"/>
    <property type="molecule type" value="Genomic_DNA"/>
</dbReference>
<protein>
    <recommendedName>
        <fullName evidence="4">Argininosuccinate lyase</fullName>
    </recommendedName>
</protein>
<keyword evidence="1" id="KW-0732">Signal</keyword>
<reference evidence="3" key="1">
    <citation type="journal article" date="2019" name="Int. J. Syst. Evol. Microbiol.">
        <title>The Global Catalogue of Microorganisms (GCM) 10K type strain sequencing project: providing services to taxonomists for standard genome sequencing and annotation.</title>
        <authorList>
            <consortium name="The Broad Institute Genomics Platform"/>
            <consortium name="The Broad Institute Genome Sequencing Center for Infectious Disease"/>
            <person name="Wu L."/>
            <person name="Ma J."/>
        </authorList>
    </citation>
    <scope>NUCLEOTIDE SEQUENCE [LARGE SCALE GENOMIC DNA]</scope>
    <source>
        <strain evidence="3">CCUG 56029</strain>
    </source>
</reference>
<comment type="caution">
    <text evidence="2">The sequence shown here is derived from an EMBL/GenBank/DDBJ whole genome shotgun (WGS) entry which is preliminary data.</text>
</comment>
<evidence type="ECO:0000313" key="3">
    <source>
        <dbReference type="Proteomes" id="UP001597213"/>
    </source>
</evidence>
<evidence type="ECO:0000313" key="2">
    <source>
        <dbReference type="EMBL" id="MFD1880173.1"/>
    </source>
</evidence>
<keyword evidence="3" id="KW-1185">Reference proteome</keyword>